<sequence>MNKFALGLVVGSAAGFVFSLFKDENGNRVGKPLKREYDSFKHDATDFKHSIQSFKNSSNKLNESLPTAQRAVSDIGDEVNHYQTRSNKILKNMKKQSDQLNQHLGNDTKKN</sequence>
<dbReference type="OrthoDB" id="2323356at2"/>
<evidence type="ECO:0000313" key="1">
    <source>
        <dbReference type="EMBL" id="BAQ56918.1"/>
    </source>
</evidence>
<dbReference type="Proteomes" id="UP000035709">
    <property type="component" value="Chromosome"/>
</dbReference>
<accession>A0A0D6A268</accession>
<organism evidence="1 2">
    <name type="scientific">Lactobacillus acetotolerans</name>
    <dbReference type="NCBI Taxonomy" id="1600"/>
    <lineage>
        <taxon>Bacteria</taxon>
        <taxon>Bacillati</taxon>
        <taxon>Bacillota</taxon>
        <taxon>Bacilli</taxon>
        <taxon>Lactobacillales</taxon>
        <taxon>Lactobacillaceae</taxon>
        <taxon>Lactobacillus</taxon>
    </lineage>
</organism>
<dbReference type="PATRIC" id="fig|1600.4.peg.541"/>
<dbReference type="AlphaFoldDB" id="A0A0D6A268"/>
<evidence type="ECO:0000313" key="2">
    <source>
        <dbReference type="Proteomes" id="UP000035709"/>
    </source>
</evidence>
<dbReference type="STRING" id="1600.LBAT_0529"/>
<gene>
    <name evidence="1" type="ORF">LBAT_0529</name>
</gene>
<reference evidence="1 2" key="1">
    <citation type="submission" date="2015-03" db="EMBL/GenBank/DDBJ databases">
        <title>Complete genome sequence of Lactobacillus acetotolerans NBRC 13120.</title>
        <authorList>
            <person name="Toh H."/>
            <person name="Morita H."/>
            <person name="Fujita N."/>
        </authorList>
    </citation>
    <scope>NUCLEOTIDE SEQUENCE [LARGE SCALE GENOMIC DNA]</scope>
    <source>
        <strain evidence="1 2">NBRC 13120</strain>
    </source>
</reference>
<dbReference type="EMBL" id="AP014808">
    <property type="protein sequence ID" value="BAQ56918.1"/>
    <property type="molecule type" value="Genomic_DNA"/>
</dbReference>
<name>A0A0D6A268_9LACO</name>
<proteinExistence type="predicted"/>
<keyword evidence="2" id="KW-1185">Reference proteome</keyword>
<dbReference type="RefSeq" id="WP_060459297.1">
    <property type="nucleotide sequence ID" value="NZ_AP014808.1"/>
</dbReference>
<protein>
    <submittedName>
        <fullName evidence="1">Tropomyosin</fullName>
    </submittedName>
</protein>
<dbReference type="KEGG" id="lae:LBAT_0529"/>